<dbReference type="RefSeq" id="XP_017990925.1">
    <property type="nucleotide sequence ID" value="XM_018134802.1"/>
</dbReference>
<feature type="compositionally biased region" description="Polar residues" evidence="1">
    <location>
        <begin position="330"/>
        <end position="342"/>
    </location>
</feature>
<feature type="compositionally biased region" description="Pro residues" evidence="1">
    <location>
        <begin position="173"/>
        <end position="187"/>
    </location>
</feature>
<feature type="domain" description="C2" evidence="2">
    <location>
        <begin position="1"/>
        <end position="123"/>
    </location>
</feature>
<dbReference type="InterPro" id="IPR035892">
    <property type="entry name" value="C2_domain_sf"/>
</dbReference>
<dbReference type="Proteomes" id="UP000037751">
    <property type="component" value="Unassembled WGS sequence"/>
</dbReference>
<accession>A0A0M9VNF2</accession>
<evidence type="ECO:0000259" key="2">
    <source>
        <dbReference type="PROSITE" id="PS50004"/>
    </source>
</evidence>
<dbReference type="EMBL" id="LGAV01000006">
    <property type="protein sequence ID" value="KOS13293.1"/>
    <property type="molecule type" value="Genomic_DNA"/>
</dbReference>
<dbReference type="InterPro" id="IPR000008">
    <property type="entry name" value="C2_dom"/>
</dbReference>
<dbReference type="PROSITE" id="PS50004">
    <property type="entry name" value="C2"/>
    <property type="match status" value="1"/>
</dbReference>
<dbReference type="OrthoDB" id="270970at2759"/>
<sequence>MTYSAVPAYTHAPHHRGTLVCVILKGKHLPLRRTVDTQDPWVEAHMDSVFLRTRPDRRGGTTPFWDEQMHFEVYDTTPWTKGPPSRRLLHIACYATDKEPDYIGQGSVEVQKALRHGEQDQWVSLYNQHQFCGQVYVELTYYSLDPPPTVKGPGPGPIRTQSMPVATVAEPPSFSPRPFVPSPPASPLPANGNSDTKPPSTAPPAPTLPRRVPPVPSSSATPSSAAITPSPIPPPLPPRAWTVDEKTLADIQADYQSEEGSSIEASVHSHDDLAAIIKAHESMQEQAEVHPAASPEATPLSPPLPSLPPTPPPMESPITVEPERGRRTMFSPTLTSPTSIATEWSWQRRASSASQQRTTPRRYVAPIPPEPRV</sequence>
<feature type="compositionally biased region" description="Low complexity" evidence="1">
    <location>
        <begin position="217"/>
        <end position="229"/>
    </location>
</feature>
<reference evidence="3 4" key="1">
    <citation type="submission" date="2015-07" db="EMBL/GenBank/DDBJ databases">
        <title>Draft Genome Sequence of Malassezia furfur CBS1878 and Malassezia pachydermatis CBS1879.</title>
        <authorList>
            <person name="Triana S."/>
            <person name="Ohm R."/>
            <person name="Gonzalez A."/>
            <person name="DeCock H."/>
            <person name="Restrepo S."/>
            <person name="Celis A."/>
        </authorList>
    </citation>
    <scope>NUCLEOTIDE SEQUENCE [LARGE SCALE GENOMIC DNA]</scope>
    <source>
        <strain evidence="3 4">CBS 1879</strain>
    </source>
</reference>
<keyword evidence="4" id="KW-1185">Reference proteome</keyword>
<dbReference type="PANTHER" id="PTHR47052:SF3">
    <property type="entry name" value="INGRESSION PROTEIN 1"/>
    <property type="match status" value="1"/>
</dbReference>
<evidence type="ECO:0000313" key="3">
    <source>
        <dbReference type="EMBL" id="KOS13293.1"/>
    </source>
</evidence>
<dbReference type="PRINTS" id="PR01217">
    <property type="entry name" value="PRICHEXTENSN"/>
</dbReference>
<evidence type="ECO:0000313" key="4">
    <source>
        <dbReference type="Proteomes" id="UP000037751"/>
    </source>
</evidence>
<protein>
    <submittedName>
        <fullName evidence="3">Calcineurin temperature suppressor cts1</fullName>
    </submittedName>
</protein>
<dbReference type="PANTHER" id="PTHR47052">
    <property type="entry name" value="CONSERVED SERINE PROLINE-RICH PROTEIN (AFU_ORTHOLOGUE AFUA_2G01790)"/>
    <property type="match status" value="1"/>
</dbReference>
<dbReference type="SUPFAM" id="SSF49562">
    <property type="entry name" value="C2 domain (Calcium/lipid-binding domain, CaLB)"/>
    <property type="match status" value="1"/>
</dbReference>
<feature type="region of interest" description="Disordered" evidence="1">
    <location>
        <begin position="168"/>
        <end position="241"/>
    </location>
</feature>
<dbReference type="AlphaFoldDB" id="A0A0M9VNF2"/>
<gene>
    <name evidence="3" type="ORF">Malapachy_0273</name>
</gene>
<evidence type="ECO:0000256" key="1">
    <source>
        <dbReference type="SAM" id="MobiDB-lite"/>
    </source>
</evidence>
<proteinExistence type="predicted"/>
<organism evidence="3 4">
    <name type="scientific">Malassezia pachydermatis</name>
    <dbReference type="NCBI Taxonomy" id="77020"/>
    <lineage>
        <taxon>Eukaryota</taxon>
        <taxon>Fungi</taxon>
        <taxon>Dikarya</taxon>
        <taxon>Basidiomycota</taxon>
        <taxon>Ustilaginomycotina</taxon>
        <taxon>Malasseziomycetes</taxon>
        <taxon>Malasseziales</taxon>
        <taxon>Malasseziaceae</taxon>
        <taxon>Malassezia</taxon>
    </lineage>
</organism>
<dbReference type="GeneID" id="28726677"/>
<dbReference type="Gene3D" id="2.60.40.150">
    <property type="entry name" value="C2 domain"/>
    <property type="match status" value="1"/>
</dbReference>
<feature type="region of interest" description="Disordered" evidence="1">
    <location>
        <begin position="283"/>
        <end position="373"/>
    </location>
</feature>
<name>A0A0M9VNF2_9BASI</name>
<dbReference type="Pfam" id="PF00168">
    <property type="entry name" value="C2"/>
    <property type="match status" value="1"/>
</dbReference>
<feature type="compositionally biased region" description="Pro residues" evidence="1">
    <location>
        <begin position="300"/>
        <end position="315"/>
    </location>
</feature>
<comment type="caution">
    <text evidence="3">The sequence shown here is derived from an EMBL/GenBank/DDBJ whole genome shotgun (WGS) entry which is preliminary data.</text>
</comment>
<feature type="compositionally biased region" description="Low complexity" evidence="1">
    <location>
        <begin position="344"/>
        <end position="357"/>
    </location>
</feature>
<feature type="compositionally biased region" description="Pro residues" evidence="1">
    <location>
        <begin position="200"/>
        <end position="216"/>
    </location>
</feature>
<dbReference type="STRING" id="77020.A0A0M9VNF2"/>
<dbReference type="SMART" id="SM00239">
    <property type="entry name" value="C2"/>
    <property type="match status" value="1"/>
</dbReference>
<dbReference type="VEuPathDB" id="FungiDB:Malapachy_0273"/>
<dbReference type="InterPro" id="IPR052981">
    <property type="entry name" value="Ingression_C2_domain"/>
</dbReference>